<evidence type="ECO:0000256" key="6">
    <source>
        <dbReference type="PROSITE-ProRule" id="PRU00169"/>
    </source>
</evidence>
<keyword evidence="5" id="KW-0902">Two-component regulatory system</keyword>
<evidence type="ECO:0000259" key="8">
    <source>
        <dbReference type="PROSITE" id="PS50109"/>
    </source>
</evidence>
<dbReference type="PROSITE" id="PS50110">
    <property type="entry name" value="RESPONSE_REGULATORY"/>
    <property type="match status" value="1"/>
</dbReference>
<reference evidence="10 11" key="1">
    <citation type="submission" date="2024-09" db="EMBL/GenBank/DDBJ databases">
        <title>Floridaenema gen nov. (Aerosakkonemataceae, Aerosakkonematales ord. nov., Cyanobacteria) from benthic tropical and subtropical fresh waters, with the description of four new species.</title>
        <authorList>
            <person name="Moretto J.A."/>
            <person name="Berthold D.E."/>
            <person name="Lefler F.W."/>
            <person name="Huang I.-S."/>
            <person name="Laughinghouse H. IV."/>
        </authorList>
    </citation>
    <scope>NUCLEOTIDE SEQUENCE [LARGE SCALE GENOMIC DNA]</scope>
    <source>
        <strain evidence="10 11">BLCC-F154</strain>
    </source>
</reference>
<comment type="caution">
    <text evidence="10">The sequence shown here is derived from an EMBL/GenBank/DDBJ whole genome shotgun (WGS) entry which is preliminary data.</text>
</comment>
<dbReference type="Proteomes" id="UP001576776">
    <property type="component" value="Unassembled WGS sequence"/>
</dbReference>
<dbReference type="InterPro" id="IPR005467">
    <property type="entry name" value="His_kinase_dom"/>
</dbReference>
<gene>
    <name evidence="10" type="ORF">ACE1B6_21205</name>
</gene>
<feature type="coiled-coil region" evidence="7">
    <location>
        <begin position="128"/>
        <end position="169"/>
    </location>
</feature>
<dbReference type="CDD" id="cd19920">
    <property type="entry name" value="REC_PA4781-like"/>
    <property type="match status" value="1"/>
</dbReference>
<evidence type="ECO:0000256" key="1">
    <source>
        <dbReference type="ARBA" id="ARBA00000085"/>
    </source>
</evidence>
<dbReference type="PANTHER" id="PTHR43065">
    <property type="entry name" value="SENSOR HISTIDINE KINASE"/>
    <property type="match status" value="1"/>
</dbReference>
<dbReference type="CDD" id="cd00082">
    <property type="entry name" value="HisKA"/>
    <property type="match status" value="1"/>
</dbReference>
<dbReference type="RefSeq" id="WP_413259332.1">
    <property type="nucleotide sequence ID" value="NZ_JBHFNS010000078.1"/>
</dbReference>
<evidence type="ECO:0000313" key="10">
    <source>
        <dbReference type="EMBL" id="MFB2937774.1"/>
    </source>
</evidence>
<keyword evidence="11" id="KW-1185">Reference proteome</keyword>
<dbReference type="InterPro" id="IPR001789">
    <property type="entry name" value="Sig_transdc_resp-reg_receiver"/>
</dbReference>
<keyword evidence="4" id="KW-0418">Kinase</keyword>
<dbReference type="Gene3D" id="3.30.565.10">
    <property type="entry name" value="Histidine kinase-like ATPase, C-terminal domain"/>
    <property type="match status" value="1"/>
</dbReference>
<dbReference type="SUPFAM" id="SSF52172">
    <property type="entry name" value="CheY-like"/>
    <property type="match status" value="1"/>
</dbReference>
<evidence type="ECO:0000313" key="11">
    <source>
        <dbReference type="Proteomes" id="UP001576776"/>
    </source>
</evidence>
<dbReference type="SUPFAM" id="SSF55874">
    <property type="entry name" value="ATPase domain of HSP90 chaperone/DNA topoisomerase II/histidine kinase"/>
    <property type="match status" value="1"/>
</dbReference>
<dbReference type="EMBL" id="JBHFNS010000078">
    <property type="protein sequence ID" value="MFB2937774.1"/>
    <property type="molecule type" value="Genomic_DNA"/>
</dbReference>
<accession>A0ABV4YG45</accession>
<protein>
    <recommendedName>
        <fullName evidence="2">histidine kinase</fullName>
        <ecNumber evidence="2">2.7.13.3</ecNumber>
    </recommendedName>
</protein>
<dbReference type="InterPro" id="IPR011006">
    <property type="entry name" value="CheY-like_superfamily"/>
</dbReference>
<dbReference type="PROSITE" id="PS50109">
    <property type="entry name" value="HIS_KIN"/>
    <property type="match status" value="1"/>
</dbReference>
<dbReference type="InterPro" id="IPR003594">
    <property type="entry name" value="HATPase_dom"/>
</dbReference>
<dbReference type="Pfam" id="PF02518">
    <property type="entry name" value="HATPase_c"/>
    <property type="match status" value="1"/>
</dbReference>
<evidence type="ECO:0000259" key="9">
    <source>
        <dbReference type="PROSITE" id="PS50110"/>
    </source>
</evidence>
<feature type="domain" description="Response regulatory" evidence="9">
    <location>
        <begin position="10"/>
        <end position="126"/>
    </location>
</feature>
<evidence type="ECO:0000256" key="7">
    <source>
        <dbReference type="SAM" id="Coils"/>
    </source>
</evidence>
<keyword evidence="3 6" id="KW-0597">Phosphoprotein</keyword>
<dbReference type="Gene3D" id="1.10.287.130">
    <property type="match status" value="1"/>
</dbReference>
<dbReference type="Gene3D" id="3.40.50.2300">
    <property type="match status" value="1"/>
</dbReference>
<evidence type="ECO:0000256" key="3">
    <source>
        <dbReference type="ARBA" id="ARBA00022553"/>
    </source>
</evidence>
<name>A0ABV4YG45_9CYAN</name>
<dbReference type="PANTHER" id="PTHR43065:SF50">
    <property type="entry name" value="HISTIDINE KINASE"/>
    <property type="match status" value="1"/>
</dbReference>
<dbReference type="InterPro" id="IPR004358">
    <property type="entry name" value="Sig_transdc_His_kin-like_C"/>
</dbReference>
<dbReference type="Pfam" id="PF00072">
    <property type="entry name" value="Response_reg"/>
    <property type="match status" value="1"/>
</dbReference>
<dbReference type="InterPro" id="IPR036890">
    <property type="entry name" value="HATPase_C_sf"/>
</dbReference>
<dbReference type="SUPFAM" id="SSF47384">
    <property type="entry name" value="Homodimeric domain of signal transducing histidine kinase"/>
    <property type="match status" value="1"/>
</dbReference>
<feature type="domain" description="Histidine kinase" evidence="8">
    <location>
        <begin position="203"/>
        <end position="461"/>
    </location>
</feature>
<evidence type="ECO:0000256" key="2">
    <source>
        <dbReference type="ARBA" id="ARBA00012438"/>
    </source>
</evidence>
<sequence length="461" mass="51543">MSPESPEQEVILIIDDSPTNLVLLSEVLQESGFTVWIARDGETAISKVTEELPDLILLDVLMPGLDGFEICQRLKSNPVTNEVPVIFMTALSDPVDKVKGMNLGAVDYITKPFRQEEVLARVKIHLKIRKLTKSLAKQNQLLKQEIQERIAAEASLQKLTEELEKRVEERTSELTQAMYDLQKAQVQLVQKEKMSTLGQLVAGVAHEINNPINFIAANLNHAEQYIQDLLAHLKVYQRKFPIPGTEIENHAEEIDLDFLLEDLPSLVTSMQTGTERINQISVSLRIFSRSDTTAKVAVNIHEGIDSTLMILKHRIKANENRPAIEIQKEYGELPLIECYAGQLNQVFMNLLSNAIDAFDEYSQAYSYAELEQNPNRIIISTEVNAKEQQILIRIHDNGPGILPEAENHLFEPLFTTKPLGKGTGLGLSISHQIVVEKHGGQLTCNSVPGKGVEFVIALPLP</sequence>
<evidence type="ECO:0000256" key="5">
    <source>
        <dbReference type="ARBA" id="ARBA00023012"/>
    </source>
</evidence>
<dbReference type="SMART" id="SM00387">
    <property type="entry name" value="HATPase_c"/>
    <property type="match status" value="1"/>
</dbReference>
<keyword evidence="4" id="KW-0808">Transferase</keyword>
<dbReference type="InterPro" id="IPR003661">
    <property type="entry name" value="HisK_dim/P_dom"/>
</dbReference>
<dbReference type="EC" id="2.7.13.3" evidence="2"/>
<proteinExistence type="predicted"/>
<dbReference type="PRINTS" id="PR00344">
    <property type="entry name" value="BCTRLSENSOR"/>
</dbReference>
<dbReference type="InterPro" id="IPR036097">
    <property type="entry name" value="HisK_dim/P_sf"/>
</dbReference>
<keyword evidence="7" id="KW-0175">Coiled coil</keyword>
<dbReference type="SMART" id="SM00448">
    <property type="entry name" value="REC"/>
    <property type="match status" value="1"/>
</dbReference>
<evidence type="ECO:0000256" key="4">
    <source>
        <dbReference type="ARBA" id="ARBA00022777"/>
    </source>
</evidence>
<comment type="catalytic activity">
    <reaction evidence="1">
        <text>ATP + protein L-histidine = ADP + protein N-phospho-L-histidine.</text>
        <dbReference type="EC" id="2.7.13.3"/>
    </reaction>
</comment>
<organism evidence="10 11">
    <name type="scientific">Floridaenema fluviatile BLCC-F154</name>
    <dbReference type="NCBI Taxonomy" id="3153640"/>
    <lineage>
        <taxon>Bacteria</taxon>
        <taxon>Bacillati</taxon>
        <taxon>Cyanobacteriota</taxon>
        <taxon>Cyanophyceae</taxon>
        <taxon>Oscillatoriophycideae</taxon>
        <taxon>Aerosakkonematales</taxon>
        <taxon>Aerosakkonemataceae</taxon>
        <taxon>Floridanema</taxon>
        <taxon>Floridanema fluviatile</taxon>
    </lineage>
</organism>
<feature type="modified residue" description="4-aspartylphosphate" evidence="6">
    <location>
        <position position="59"/>
    </location>
</feature>